<dbReference type="NCBIfam" id="NF037995">
    <property type="entry name" value="TRAP_S1"/>
    <property type="match status" value="1"/>
</dbReference>
<dbReference type="RefSeq" id="WP_237748547.1">
    <property type="nucleotide sequence ID" value="NZ_AONB01000006.1"/>
</dbReference>
<dbReference type="Pfam" id="PF03480">
    <property type="entry name" value="DctP"/>
    <property type="match status" value="1"/>
</dbReference>
<dbReference type="Gene3D" id="3.40.190.170">
    <property type="entry name" value="Bacterial extracellular solute-binding protein, family 7"/>
    <property type="match status" value="1"/>
</dbReference>
<dbReference type="PROSITE" id="PS51318">
    <property type="entry name" value="TAT"/>
    <property type="match status" value="1"/>
</dbReference>
<dbReference type="EMBL" id="AONB01000006">
    <property type="protein sequence ID" value="EXJ11425.1"/>
    <property type="molecule type" value="Genomic_DNA"/>
</dbReference>
<dbReference type="InterPro" id="IPR038404">
    <property type="entry name" value="TRAP_DctP_sf"/>
</dbReference>
<keyword evidence="1 2" id="KW-0732">Signal</keyword>
<dbReference type="PANTHER" id="PTHR33376">
    <property type="match status" value="1"/>
</dbReference>
<proteinExistence type="predicted"/>
<reference evidence="3 4" key="2">
    <citation type="journal article" date="2015" name="Syst. Appl. Microbiol.">
        <title>Nitrincola nitratireducens sp. nov. isolated from a haloalkaline crater lake.</title>
        <authorList>
            <person name="Singh A."/>
            <person name="Vaidya B."/>
            <person name="Tanuku N.R."/>
            <person name="Pinnaka A.K."/>
        </authorList>
    </citation>
    <scope>NUCLEOTIDE SEQUENCE [LARGE SCALE GENOMIC DNA]</scope>
    <source>
        <strain evidence="3 4">AK23</strain>
    </source>
</reference>
<name>W9VLL9_9GAMM</name>
<dbReference type="InterPro" id="IPR006311">
    <property type="entry name" value="TAT_signal"/>
</dbReference>
<feature type="chain" id="PRO_5004930339" evidence="2">
    <location>
        <begin position="34"/>
        <end position="341"/>
    </location>
</feature>
<evidence type="ECO:0000313" key="3">
    <source>
        <dbReference type="EMBL" id="EXJ11425.1"/>
    </source>
</evidence>
<evidence type="ECO:0000313" key="4">
    <source>
        <dbReference type="Proteomes" id="UP000019464"/>
    </source>
</evidence>
<dbReference type="PATRIC" id="fig|1229521.3.peg.1577"/>
<dbReference type="PANTHER" id="PTHR33376:SF5">
    <property type="entry name" value="EXTRACYTOPLASMIC SOLUTE RECEPTOR PROTEIN"/>
    <property type="match status" value="1"/>
</dbReference>
<dbReference type="Proteomes" id="UP000019464">
    <property type="component" value="Unassembled WGS sequence"/>
</dbReference>
<reference evidence="4" key="1">
    <citation type="submission" date="2012-11" db="EMBL/GenBank/DDBJ databases">
        <authorList>
            <person name="Singh A."/>
            <person name="Pinnaka A.K."/>
            <person name="Vaidya B."/>
        </authorList>
    </citation>
    <scope>NUCLEOTIDE SEQUENCE [LARGE SCALE GENOMIC DNA]</scope>
    <source>
        <strain evidence="4">AK23</strain>
    </source>
</reference>
<evidence type="ECO:0000256" key="1">
    <source>
        <dbReference type="ARBA" id="ARBA00022729"/>
    </source>
</evidence>
<evidence type="ECO:0000256" key="2">
    <source>
        <dbReference type="SAM" id="SignalP"/>
    </source>
</evidence>
<comment type="caution">
    <text evidence="3">The sequence shown here is derived from an EMBL/GenBank/DDBJ whole genome shotgun (WGS) entry which is preliminary data.</text>
</comment>
<dbReference type="STRING" id="1229521.D791_01557"/>
<accession>W9VLL9</accession>
<dbReference type="InterPro" id="IPR018389">
    <property type="entry name" value="DctP_fam"/>
</dbReference>
<keyword evidence="4" id="KW-1185">Reference proteome</keyword>
<protein>
    <submittedName>
        <fullName evidence="3">Neu5Ac-binding protein</fullName>
    </submittedName>
</protein>
<gene>
    <name evidence="3" type="primary">siaP_2</name>
    <name evidence="3" type="ORF">D791_01557</name>
</gene>
<sequence length="341" mass="37463">MSKPNMNRRNLLKAAAAGAVAAPLAMTSTSALATTNLRMQTYWGREASDVFSSFGEDVRTASKGSLRVRHFTGSSLVPDAEMFQAVSRGTIDMCQGYAGYWPGQLDIAGIESGLPGAWTNHDEAQYVYRTKGLIDLVREAYAEHNVHYLGPIMGGPFDLLTKQPVNSLDDLKNMRIRATPAIARILQQFDIPTVFLPGSELYVGLSTGTIDGVIYAGTNEYVGMKLFEVANHYTSIGMVYPGYCDQILVNMDVWKKMTDEERKVIELAYEKHSAHMHTWMVSGSIDAGATGHFVMNSLPPEDSARLRKAAEVIWEDEAAKSDRNKKAIDILKEAAKATGRA</sequence>
<organism evidence="3 4">
    <name type="scientific">Nitrincola nitratireducens</name>
    <dbReference type="NCBI Taxonomy" id="1229521"/>
    <lineage>
        <taxon>Bacteria</taxon>
        <taxon>Pseudomonadati</taxon>
        <taxon>Pseudomonadota</taxon>
        <taxon>Gammaproteobacteria</taxon>
        <taxon>Oceanospirillales</taxon>
        <taxon>Oceanospirillaceae</taxon>
        <taxon>Nitrincola</taxon>
    </lineage>
</organism>
<feature type="signal peptide" evidence="2">
    <location>
        <begin position="1"/>
        <end position="33"/>
    </location>
</feature>
<dbReference type="GO" id="GO:0055085">
    <property type="term" value="P:transmembrane transport"/>
    <property type="evidence" value="ECO:0007669"/>
    <property type="project" value="InterPro"/>
</dbReference>
<dbReference type="AlphaFoldDB" id="W9VLL9"/>